<dbReference type="Proteomes" id="UP000054567">
    <property type="component" value="Unassembled WGS sequence"/>
</dbReference>
<dbReference type="VEuPathDB" id="FungiDB:CPAG_04938"/>
<reference evidence="2" key="3">
    <citation type="journal article" date="2010" name="Genome Res.">
        <title>Population genomic sequencing of Coccidioides fungi reveals recent hybridization and transposon control.</title>
        <authorList>
            <person name="Neafsey D.E."/>
            <person name="Barker B.M."/>
            <person name="Sharpton T.J."/>
            <person name="Stajich J.E."/>
            <person name="Park D.J."/>
            <person name="Whiston E."/>
            <person name="Hung C.-Y."/>
            <person name="McMahan C."/>
            <person name="White J."/>
            <person name="Sykes S."/>
            <person name="Heiman D."/>
            <person name="Young S."/>
            <person name="Zeng Q."/>
            <person name="Abouelleil A."/>
            <person name="Aftuck L."/>
            <person name="Bessette D."/>
            <person name="Brown A."/>
            <person name="FitzGerald M."/>
            <person name="Lui A."/>
            <person name="Macdonald J.P."/>
            <person name="Priest M."/>
            <person name="Orbach M.J."/>
            <person name="Galgiani J.N."/>
            <person name="Kirkland T.N."/>
            <person name="Cole G.T."/>
            <person name="Birren B.W."/>
            <person name="Henn M.R."/>
            <person name="Taylor J.W."/>
            <person name="Rounsley S.D."/>
        </authorList>
    </citation>
    <scope>NUCLEOTIDE SEQUENCE [LARGE SCALE GENOMIC DNA]</scope>
    <source>
        <strain evidence="2">RMSCC 3488</strain>
    </source>
</reference>
<reference evidence="1 2" key="1">
    <citation type="submission" date="2007-06" db="EMBL/GenBank/DDBJ databases">
        <title>The Genome Sequence of Coccidioides posadasii RMSCC_3488.</title>
        <authorList>
            <consortium name="Coccidioides Genome Resources Consortium"/>
            <consortium name="The Broad Institute Genome Sequencing Platform"/>
            <person name="Henn M.R."/>
            <person name="Sykes S."/>
            <person name="Young S."/>
            <person name="Jaffe D."/>
            <person name="Berlin A."/>
            <person name="Alvarez P."/>
            <person name="Butler J."/>
            <person name="Gnerre S."/>
            <person name="Grabherr M."/>
            <person name="Mauceli E."/>
            <person name="Brockman W."/>
            <person name="Kodira C."/>
            <person name="Alvarado L."/>
            <person name="Zeng Q."/>
            <person name="Crawford M."/>
            <person name="Antoine C."/>
            <person name="Devon K."/>
            <person name="Galgiani J."/>
            <person name="Orsborn K."/>
            <person name="Lewis M.L."/>
            <person name="Nusbaum C."/>
            <person name="Galagan J."/>
            <person name="Birren B."/>
        </authorList>
    </citation>
    <scope>NUCLEOTIDE SEQUENCE [LARGE SCALE GENOMIC DNA]</scope>
    <source>
        <strain evidence="1 2">RMSCC 3488</strain>
    </source>
</reference>
<gene>
    <name evidence="1" type="ORF">CPAG_04938</name>
</gene>
<protein>
    <submittedName>
        <fullName evidence="1">Uncharacterized protein</fullName>
    </submittedName>
</protein>
<accession>A0A0J6IAG6</accession>
<reference evidence="2" key="2">
    <citation type="journal article" date="2009" name="Genome Res.">
        <title>Comparative genomic analyses of the human fungal pathogens Coccidioides and their relatives.</title>
        <authorList>
            <person name="Sharpton T.J."/>
            <person name="Stajich J.E."/>
            <person name="Rounsley S.D."/>
            <person name="Gardner M.J."/>
            <person name="Wortman J.R."/>
            <person name="Jordar V.S."/>
            <person name="Maiti R."/>
            <person name="Kodira C.D."/>
            <person name="Neafsey D.E."/>
            <person name="Zeng Q."/>
            <person name="Hung C.-Y."/>
            <person name="McMahan C."/>
            <person name="Muszewska A."/>
            <person name="Grynberg M."/>
            <person name="Mandel M.A."/>
            <person name="Kellner E.M."/>
            <person name="Barker B.M."/>
            <person name="Galgiani J.N."/>
            <person name="Orbach M.J."/>
            <person name="Kirkland T.N."/>
            <person name="Cole G.T."/>
            <person name="Henn M.R."/>
            <person name="Birren B.W."/>
            <person name="Taylor J.W."/>
        </authorList>
    </citation>
    <scope>NUCLEOTIDE SEQUENCE [LARGE SCALE GENOMIC DNA]</scope>
    <source>
        <strain evidence="2">RMSCC 3488</strain>
    </source>
</reference>
<dbReference type="AlphaFoldDB" id="A0A0J6IAG6"/>
<organism evidence="1 2">
    <name type="scientific">Coccidioides posadasii RMSCC 3488</name>
    <dbReference type="NCBI Taxonomy" id="454284"/>
    <lineage>
        <taxon>Eukaryota</taxon>
        <taxon>Fungi</taxon>
        <taxon>Dikarya</taxon>
        <taxon>Ascomycota</taxon>
        <taxon>Pezizomycotina</taxon>
        <taxon>Eurotiomycetes</taxon>
        <taxon>Eurotiomycetidae</taxon>
        <taxon>Onygenales</taxon>
        <taxon>Onygenaceae</taxon>
        <taxon>Coccidioides</taxon>
    </lineage>
</organism>
<proteinExistence type="predicted"/>
<evidence type="ECO:0000313" key="2">
    <source>
        <dbReference type="Proteomes" id="UP000054567"/>
    </source>
</evidence>
<dbReference type="EMBL" id="DS268111">
    <property type="protein sequence ID" value="KMM68612.1"/>
    <property type="molecule type" value="Genomic_DNA"/>
</dbReference>
<sequence>MVGVPQVIVPDEKNTPQFSANNGPDSHGLCLWLGLVGVHDRRPTLRSTNTKIDTTFSWGILYTPMQSYILHMYSTFYPIVYLCPASLARSTLAGPSERQGMYLGSERISYG</sequence>
<evidence type="ECO:0000313" key="1">
    <source>
        <dbReference type="EMBL" id="KMM68612.1"/>
    </source>
</evidence>
<name>A0A0J6IAG6_COCPO</name>